<comment type="caution">
    <text evidence="2">The sequence shown here is derived from an EMBL/GenBank/DDBJ whole genome shotgun (WGS) entry which is preliminary data.</text>
</comment>
<reference evidence="2 3" key="1">
    <citation type="submission" date="2015-09" db="EMBL/GenBank/DDBJ databases">
        <title>Genome announcement of multiple Pseudomonas syringae strains.</title>
        <authorList>
            <person name="Thakur S."/>
            <person name="Wang P.W."/>
            <person name="Gong Y."/>
            <person name="Weir B.S."/>
            <person name="Guttman D.S."/>
        </authorList>
    </citation>
    <scope>NUCLEOTIDE SEQUENCE [LARGE SCALE GENOMIC DNA]</scope>
    <source>
        <strain evidence="2 3">ICMP4091</strain>
    </source>
</reference>
<name>A0A0Q0CYT3_9PSED</name>
<accession>A0A0Q0CYT3</accession>
<keyword evidence="1" id="KW-0812">Transmembrane</keyword>
<keyword evidence="1" id="KW-0472">Membrane</keyword>
<evidence type="ECO:0000313" key="3">
    <source>
        <dbReference type="Proteomes" id="UP000050474"/>
    </source>
</evidence>
<organism evidence="2 3">
    <name type="scientific">Pseudomonas syringae pv. tagetis</name>
    <dbReference type="NCBI Taxonomy" id="129140"/>
    <lineage>
        <taxon>Bacteria</taxon>
        <taxon>Pseudomonadati</taxon>
        <taxon>Pseudomonadota</taxon>
        <taxon>Gammaproteobacteria</taxon>
        <taxon>Pseudomonadales</taxon>
        <taxon>Pseudomonadaceae</taxon>
        <taxon>Pseudomonas</taxon>
    </lineage>
</organism>
<sequence>MVSQRRPAEILVFDVDELGDVIGSHHVTALDIPNGCFIVAHIILVFAVGFGLTHLSLGAQQLHHQPGAALELEALGGRIAITAGEQVFAGFLAPGDGEVLVHIVKDRPGQHARDVLAWRLAACTQIRFWFGALFTVQCRVLVGVPILVQRVMAHDKADRAGQFIVDQHAFLVMRGAGAQGKLHVRVSTRITWFPYLKDGAHRFACADAVGTCKKTFCHLKL</sequence>
<protein>
    <submittedName>
        <fullName evidence="2">Methyl-accepting chemotaxis protein</fullName>
    </submittedName>
</protein>
<gene>
    <name evidence="2" type="ORF">ALO44_200006</name>
</gene>
<dbReference type="AlphaFoldDB" id="A0A0Q0CYT3"/>
<evidence type="ECO:0000313" key="2">
    <source>
        <dbReference type="EMBL" id="KPY90579.1"/>
    </source>
</evidence>
<evidence type="ECO:0000256" key="1">
    <source>
        <dbReference type="SAM" id="Phobius"/>
    </source>
</evidence>
<dbReference type="Proteomes" id="UP000050474">
    <property type="component" value="Unassembled WGS sequence"/>
</dbReference>
<keyword evidence="1" id="KW-1133">Transmembrane helix</keyword>
<dbReference type="EMBL" id="LJRM01000001">
    <property type="protein sequence ID" value="KPY90579.1"/>
    <property type="molecule type" value="Genomic_DNA"/>
</dbReference>
<proteinExistence type="predicted"/>
<feature type="transmembrane region" description="Helical" evidence="1">
    <location>
        <begin position="37"/>
        <end position="57"/>
    </location>
</feature>